<evidence type="ECO:0000256" key="1">
    <source>
        <dbReference type="ARBA" id="ARBA00010928"/>
    </source>
</evidence>
<proteinExistence type="inferred from homology"/>
<dbReference type="Pfam" id="PF22725">
    <property type="entry name" value="GFO_IDH_MocA_C3"/>
    <property type="match status" value="1"/>
</dbReference>
<dbReference type="InterPro" id="IPR000683">
    <property type="entry name" value="Gfo/Idh/MocA-like_OxRdtase_N"/>
</dbReference>
<dbReference type="PANTHER" id="PTHR22604">
    <property type="entry name" value="OXIDOREDUCTASES"/>
    <property type="match status" value="1"/>
</dbReference>
<dbReference type="Proteomes" id="UP001305815">
    <property type="component" value="Chromosome"/>
</dbReference>
<sequence>MKVGILGAGNIAKKMAETLNGMEGASAYAVASRSPEKAEEFARSNHVEKAYGSYEEMLQDEQVELVYVATPHSHHLEHGKLCIKYGKPILMEKAFTANADQARELLDCAGDRGVFITEAIWTRYMPSRKKIDHIIASGQLGEICSLTANLGYALTDKKRMTDPALAGGALLDVGIYPLNFASMVLGNDVEKMTSACVKYKTGVDAQDSIILSYPGGKTATIHTGMLAATEQYGIVYGTEGYLIAYNINNIDRIEIFTPDRKLKERIDIPPQITGYEYEVLSCKKALEEGRLECPEMPHNETLKMMEWMDALRKDWGIRYPFE</sequence>
<feature type="domain" description="GFO/IDH/MocA-like oxidoreductase" evidence="4">
    <location>
        <begin position="130"/>
        <end position="242"/>
    </location>
</feature>
<protein>
    <submittedName>
        <fullName evidence="5">Oxidoreductase</fullName>
    </submittedName>
</protein>
<dbReference type="InterPro" id="IPR050984">
    <property type="entry name" value="Gfo/Idh/MocA_domain"/>
</dbReference>
<dbReference type="EMBL" id="AP027742">
    <property type="protein sequence ID" value="BDZ78069.1"/>
    <property type="molecule type" value="Genomic_DNA"/>
</dbReference>
<keyword evidence="2" id="KW-0560">Oxidoreductase</keyword>
<dbReference type="SUPFAM" id="SSF51735">
    <property type="entry name" value="NAD(P)-binding Rossmann-fold domains"/>
    <property type="match status" value="1"/>
</dbReference>
<dbReference type="Gene3D" id="3.40.50.720">
    <property type="entry name" value="NAD(P)-binding Rossmann-like Domain"/>
    <property type="match status" value="1"/>
</dbReference>
<dbReference type="Gene3D" id="3.30.360.10">
    <property type="entry name" value="Dihydrodipicolinate Reductase, domain 2"/>
    <property type="match status" value="1"/>
</dbReference>
<gene>
    <name evidence="5" type="ORF">Lac1_22520</name>
</gene>
<evidence type="ECO:0000259" key="3">
    <source>
        <dbReference type="Pfam" id="PF01408"/>
    </source>
</evidence>
<dbReference type="RefSeq" id="WP_316265074.1">
    <property type="nucleotide sequence ID" value="NZ_AP027742.1"/>
</dbReference>
<keyword evidence="6" id="KW-1185">Reference proteome</keyword>
<evidence type="ECO:0000313" key="6">
    <source>
        <dbReference type="Proteomes" id="UP001305815"/>
    </source>
</evidence>
<dbReference type="PANTHER" id="PTHR22604:SF105">
    <property type="entry name" value="TRANS-1,2-DIHYDROBENZENE-1,2-DIOL DEHYDROGENASE"/>
    <property type="match status" value="1"/>
</dbReference>
<reference evidence="6" key="1">
    <citation type="journal article" date="2023" name="Int. J. Syst. Evol. Microbiol.">
        <title>Claveliimonas bilis gen. nov., sp. nov., deoxycholic acid-producing bacteria isolated from human faeces, and reclassification of Sellimonas monacensis Zenner et al. 2021 as Claveliimonas monacensis comb. nov.</title>
        <authorList>
            <person name="Hisatomi A."/>
            <person name="Kastawa N.W.E.P.G."/>
            <person name="Song I."/>
            <person name="Ohkuma M."/>
            <person name="Fukiya S."/>
            <person name="Sakamoto M."/>
        </authorList>
    </citation>
    <scope>NUCLEOTIDE SEQUENCE [LARGE SCALE GENOMIC DNA]</scope>
    <source>
        <strain evidence="6">12BBH14</strain>
    </source>
</reference>
<dbReference type="InterPro" id="IPR055170">
    <property type="entry name" value="GFO_IDH_MocA-like_dom"/>
</dbReference>
<dbReference type="InterPro" id="IPR036291">
    <property type="entry name" value="NAD(P)-bd_dom_sf"/>
</dbReference>
<evidence type="ECO:0000259" key="4">
    <source>
        <dbReference type="Pfam" id="PF22725"/>
    </source>
</evidence>
<dbReference type="SUPFAM" id="SSF55347">
    <property type="entry name" value="Glyceraldehyde-3-phosphate dehydrogenase-like, C-terminal domain"/>
    <property type="match status" value="1"/>
</dbReference>
<evidence type="ECO:0000256" key="2">
    <source>
        <dbReference type="ARBA" id="ARBA00023002"/>
    </source>
</evidence>
<comment type="similarity">
    <text evidence="1">Belongs to the Gfo/Idh/MocA family.</text>
</comment>
<accession>A0ABM8I4T7</accession>
<evidence type="ECO:0000313" key="5">
    <source>
        <dbReference type="EMBL" id="BDZ78069.1"/>
    </source>
</evidence>
<feature type="domain" description="Gfo/Idh/MocA-like oxidoreductase N-terminal" evidence="3">
    <location>
        <begin position="1"/>
        <end position="116"/>
    </location>
</feature>
<name>A0ABM8I4T7_9FIRM</name>
<dbReference type="Pfam" id="PF01408">
    <property type="entry name" value="GFO_IDH_MocA"/>
    <property type="match status" value="1"/>
</dbReference>
<organism evidence="5 6">
    <name type="scientific">Claveliimonas bilis</name>
    <dbReference type="NCBI Taxonomy" id="3028070"/>
    <lineage>
        <taxon>Bacteria</taxon>
        <taxon>Bacillati</taxon>
        <taxon>Bacillota</taxon>
        <taxon>Clostridia</taxon>
        <taxon>Lachnospirales</taxon>
        <taxon>Lachnospiraceae</taxon>
        <taxon>Claveliimonas</taxon>
    </lineage>
</organism>